<proteinExistence type="predicted"/>
<sequence length="496" mass="53492">MGFWGRRPAPVETEAVDEAAVEAASARLQRMRDRSSAAASPPVDDGSGHDAAVTTLARNPFALLGVEPSATTAAINDALDERSFEPGADPAILTAARARLMAPRERLASEIGWLPDLPLPTVAATRRALATGDMATLRSVRDKATGISRVNLSVALVEAGATAPDDLTLIVADAQGVAADVLLDRLDDARFKAHGREIERETYYELLGERAREIGLLAAPLFAASVTTRAALTQVLKEQPPAVSGFGATLRDELLRSYGDQIAAVLDGAQGRITATLAAMRAQPEQEVHAGTLLSTLDYWSSLRRPIQIHEAARGLDDPASADIFTHVRELILQHSNEHRQYEIALRLAKALRACFAHVPIRRAALERELPTLVSNATCRRAEQLHFRALANLETFAREVERGCLERGGGTAGAFAALFDDADDLNEEGLTNLFLALRELGVKLHNELEARAASRAVTMWLGGQPAPADIAAKLEQDLQHFGLSWTVPVRPRRVDA</sequence>
<evidence type="ECO:0000313" key="2">
    <source>
        <dbReference type="EMBL" id="SOB86397.1"/>
    </source>
</evidence>
<accession>A0A285R202</accession>
<dbReference type="Proteomes" id="UP000219494">
    <property type="component" value="Unassembled WGS sequence"/>
</dbReference>
<dbReference type="EMBL" id="OBMI01000002">
    <property type="protein sequence ID" value="SOB86397.1"/>
    <property type="molecule type" value="Genomic_DNA"/>
</dbReference>
<name>A0A285R202_9SPHN</name>
<dbReference type="AlphaFoldDB" id="A0A285R202"/>
<gene>
    <name evidence="2" type="ORF">SAMN06297144_1502</name>
</gene>
<keyword evidence="3" id="KW-1185">Reference proteome</keyword>
<organism evidence="2 3">
    <name type="scientific">Sphingomonas guangdongensis</name>
    <dbReference type="NCBI Taxonomy" id="1141890"/>
    <lineage>
        <taxon>Bacteria</taxon>
        <taxon>Pseudomonadati</taxon>
        <taxon>Pseudomonadota</taxon>
        <taxon>Alphaproteobacteria</taxon>
        <taxon>Sphingomonadales</taxon>
        <taxon>Sphingomonadaceae</taxon>
        <taxon>Sphingomonas</taxon>
    </lineage>
</organism>
<evidence type="ECO:0000256" key="1">
    <source>
        <dbReference type="SAM" id="MobiDB-lite"/>
    </source>
</evidence>
<feature type="region of interest" description="Disordered" evidence="1">
    <location>
        <begin position="26"/>
        <end position="51"/>
    </location>
</feature>
<evidence type="ECO:0000313" key="3">
    <source>
        <dbReference type="Proteomes" id="UP000219494"/>
    </source>
</evidence>
<reference evidence="2 3" key="1">
    <citation type="submission" date="2017-07" db="EMBL/GenBank/DDBJ databases">
        <authorList>
            <person name="Sun Z.S."/>
            <person name="Albrecht U."/>
            <person name="Echele G."/>
            <person name="Lee C.C."/>
        </authorList>
    </citation>
    <scope>NUCLEOTIDE SEQUENCE [LARGE SCALE GENOMIC DNA]</scope>
    <source>
        <strain evidence="2 3">CGMCC 1.12672</strain>
    </source>
</reference>
<protein>
    <submittedName>
        <fullName evidence="2">Uncharacterized protein</fullName>
    </submittedName>
</protein>